<feature type="region of interest" description="Disordered" evidence="1">
    <location>
        <begin position="65"/>
        <end position="97"/>
    </location>
</feature>
<protein>
    <submittedName>
        <fullName evidence="2">Uncharacterized protein</fullName>
    </submittedName>
</protein>
<evidence type="ECO:0000313" key="2">
    <source>
        <dbReference type="EMBL" id="KKM89618.1"/>
    </source>
</evidence>
<accession>A0A0F9L822</accession>
<reference evidence="2" key="1">
    <citation type="journal article" date="2015" name="Nature">
        <title>Complex archaea that bridge the gap between prokaryotes and eukaryotes.</title>
        <authorList>
            <person name="Spang A."/>
            <person name="Saw J.H."/>
            <person name="Jorgensen S.L."/>
            <person name="Zaremba-Niedzwiedzka K."/>
            <person name="Martijn J."/>
            <person name="Lind A.E."/>
            <person name="van Eijk R."/>
            <person name="Schleper C."/>
            <person name="Guy L."/>
            <person name="Ettema T.J."/>
        </authorList>
    </citation>
    <scope>NUCLEOTIDE SEQUENCE</scope>
</reference>
<proteinExistence type="predicted"/>
<dbReference type="AlphaFoldDB" id="A0A0F9L822"/>
<dbReference type="EMBL" id="LAZR01006791">
    <property type="protein sequence ID" value="KKM89618.1"/>
    <property type="molecule type" value="Genomic_DNA"/>
</dbReference>
<organism evidence="2">
    <name type="scientific">marine sediment metagenome</name>
    <dbReference type="NCBI Taxonomy" id="412755"/>
    <lineage>
        <taxon>unclassified sequences</taxon>
        <taxon>metagenomes</taxon>
        <taxon>ecological metagenomes</taxon>
    </lineage>
</organism>
<comment type="caution">
    <text evidence="2">The sequence shown here is derived from an EMBL/GenBank/DDBJ whole genome shotgun (WGS) entry which is preliminary data.</text>
</comment>
<evidence type="ECO:0000256" key="1">
    <source>
        <dbReference type="SAM" id="MobiDB-lite"/>
    </source>
</evidence>
<feature type="compositionally biased region" description="Basic and acidic residues" evidence="1">
    <location>
        <begin position="71"/>
        <end position="86"/>
    </location>
</feature>
<sequence length="97" mass="10258">MGRGESRSGALIGRLRGFDLGKQKVGYLPGYEGGFYVVLEVGGDEDHPERMVAGVLDSVEGRVGMTLPESSHTDRAGDLEQGDRAGLETYSVDSALG</sequence>
<name>A0A0F9L822_9ZZZZ</name>
<gene>
    <name evidence="2" type="ORF">LCGC14_1246790</name>
</gene>